<keyword evidence="2" id="KW-1185">Reference proteome</keyword>
<dbReference type="EMBL" id="CAJNNV010033067">
    <property type="protein sequence ID" value="CAE8642018.1"/>
    <property type="molecule type" value="Genomic_DNA"/>
</dbReference>
<comment type="caution">
    <text evidence="1">The sequence shown here is derived from an EMBL/GenBank/DDBJ whole genome shotgun (WGS) entry which is preliminary data.</text>
</comment>
<reference evidence="1" key="1">
    <citation type="submission" date="2021-02" db="EMBL/GenBank/DDBJ databases">
        <authorList>
            <person name="Dougan E. K."/>
            <person name="Rhodes N."/>
            <person name="Thang M."/>
            <person name="Chan C."/>
        </authorList>
    </citation>
    <scope>NUCLEOTIDE SEQUENCE</scope>
</reference>
<gene>
    <name evidence="1" type="ORF">PGLA1383_LOCUS56571</name>
</gene>
<dbReference type="Proteomes" id="UP000654075">
    <property type="component" value="Unassembled WGS sequence"/>
</dbReference>
<evidence type="ECO:0000313" key="1">
    <source>
        <dbReference type="EMBL" id="CAE8642018.1"/>
    </source>
</evidence>
<proteinExistence type="predicted"/>
<dbReference type="AlphaFoldDB" id="A0A813HT44"/>
<name>A0A813HT44_POLGL</name>
<organism evidence="1 2">
    <name type="scientific">Polarella glacialis</name>
    <name type="common">Dinoflagellate</name>
    <dbReference type="NCBI Taxonomy" id="89957"/>
    <lineage>
        <taxon>Eukaryota</taxon>
        <taxon>Sar</taxon>
        <taxon>Alveolata</taxon>
        <taxon>Dinophyceae</taxon>
        <taxon>Suessiales</taxon>
        <taxon>Suessiaceae</taxon>
        <taxon>Polarella</taxon>
    </lineage>
</organism>
<evidence type="ECO:0000313" key="2">
    <source>
        <dbReference type="Proteomes" id="UP000654075"/>
    </source>
</evidence>
<protein>
    <submittedName>
        <fullName evidence="1">Uncharacterized protein</fullName>
    </submittedName>
</protein>
<sequence>MSWSGAQNRVGIRYRLQSWVCWASSRVVGQKAEDSVCGSLVKAIVADLTRELRAGTPTVVRKARQLMACKIAYYESLVTDASHSPCLRVFAWTKLVRTWGSFRSADMAGIPSSKVTLNAFCFSGLIEVSKTTGSGKTVGATWFFVSRECWLVRSNWLELGFELFQTFQSNRKFLLPLPCKDGETFSAKEPTFVQSATASRFLHADAKVMSPVHAALAVTFD</sequence>
<dbReference type="OMA" id="MACKIAY"/>
<accession>A0A813HT44</accession>